<protein>
    <recommendedName>
        <fullName evidence="5 12">L-aspartate oxidase</fullName>
        <ecNumber evidence="4 12">1.4.3.16</ecNumber>
    </recommendedName>
</protein>
<comment type="catalytic activity">
    <reaction evidence="11">
        <text>L-aspartate + O2 = iminosuccinate + H2O2</text>
        <dbReference type="Rhea" id="RHEA:25876"/>
        <dbReference type="ChEBI" id="CHEBI:15379"/>
        <dbReference type="ChEBI" id="CHEBI:16240"/>
        <dbReference type="ChEBI" id="CHEBI:29991"/>
        <dbReference type="ChEBI" id="CHEBI:77875"/>
        <dbReference type="EC" id="1.4.3.16"/>
    </reaction>
    <physiologicalReaction direction="left-to-right" evidence="11">
        <dbReference type="Rhea" id="RHEA:25877"/>
    </physiologicalReaction>
</comment>
<proteinExistence type="inferred from homology"/>
<dbReference type="PRINTS" id="PR00411">
    <property type="entry name" value="PNDRDTASEI"/>
</dbReference>
<dbReference type="Pfam" id="PF00890">
    <property type="entry name" value="FAD_binding_2"/>
    <property type="match status" value="1"/>
</dbReference>
<dbReference type="Pfam" id="PF02910">
    <property type="entry name" value="Succ_DH_flav_C"/>
    <property type="match status" value="1"/>
</dbReference>
<feature type="domain" description="Fumarate reductase/succinate dehydrogenase flavoprotein-like C-terminal" evidence="15">
    <location>
        <begin position="492"/>
        <end position="526"/>
    </location>
</feature>
<dbReference type="InterPro" id="IPR015939">
    <property type="entry name" value="Fum_Rdtase/Succ_DH_flav-like_C"/>
</dbReference>
<dbReference type="RefSeq" id="WP_209996337.1">
    <property type="nucleotide sequence ID" value="NZ_BAAAJY010000007.1"/>
</dbReference>
<dbReference type="PANTHER" id="PTHR42716:SF2">
    <property type="entry name" value="L-ASPARTATE OXIDASE, CHLOROPLASTIC"/>
    <property type="match status" value="1"/>
</dbReference>
<evidence type="ECO:0000256" key="3">
    <source>
        <dbReference type="ARBA" id="ARBA00008562"/>
    </source>
</evidence>
<dbReference type="Gene3D" id="3.90.700.10">
    <property type="entry name" value="Succinate dehydrogenase/fumarate reductase flavoprotein, catalytic domain"/>
    <property type="match status" value="1"/>
</dbReference>
<dbReference type="InterPro" id="IPR027477">
    <property type="entry name" value="Succ_DH/fumarate_Rdtase_cat_sf"/>
</dbReference>
<keyword evidence="17" id="KW-1185">Reference proteome</keyword>
<evidence type="ECO:0000256" key="11">
    <source>
        <dbReference type="ARBA" id="ARBA00048305"/>
    </source>
</evidence>
<name>A0ABS4XAK7_9MICC</name>
<dbReference type="SUPFAM" id="SSF46977">
    <property type="entry name" value="Succinate dehydrogenase/fumarate reductase flavoprotein C-terminal domain"/>
    <property type="match status" value="1"/>
</dbReference>
<evidence type="ECO:0000256" key="8">
    <source>
        <dbReference type="ARBA" id="ARBA00022827"/>
    </source>
</evidence>
<dbReference type="EC" id="1.4.3.16" evidence="4 12"/>
<evidence type="ECO:0000259" key="15">
    <source>
        <dbReference type="Pfam" id="PF02910"/>
    </source>
</evidence>
<evidence type="ECO:0000256" key="9">
    <source>
        <dbReference type="ARBA" id="ARBA00023002"/>
    </source>
</evidence>
<comment type="cofactor">
    <cofactor evidence="1 13">
        <name>FAD</name>
        <dbReference type="ChEBI" id="CHEBI:57692"/>
    </cofactor>
</comment>
<keyword evidence="9 13" id="KW-0560">Oxidoreductase</keyword>
<gene>
    <name evidence="16" type="ORF">JOF47_001010</name>
</gene>
<dbReference type="Gene3D" id="3.50.50.60">
    <property type="entry name" value="FAD/NAD(P)-binding domain"/>
    <property type="match status" value="1"/>
</dbReference>
<dbReference type="Proteomes" id="UP001296993">
    <property type="component" value="Unassembled WGS sequence"/>
</dbReference>
<organism evidence="16 17">
    <name type="scientific">Paeniglutamicibacter kerguelensis</name>
    <dbReference type="NCBI Taxonomy" id="254788"/>
    <lineage>
        <taxon>Bacteria</taxon>
        <taxon>Bacillati</taxon>
        <taxon>Actinomycetota</taxon>
        <taxon>Actinomycetes</taxon>
        <taxon>Micrococcales</taxon>
        <taxon>Micrococcaceae</taxon>
        <taxon>Paeniglutamicibacter</taxon>
    </lineage>
</organism>
<dbReference type="SUPFAM" id="SSF56425">
    <property type="entry name" value="Succinate dehydrogenase/fumarate reductase flavoprotein, catalytic domain"/>
    <property type="match status" value="1"/>
</dbReference>
<sequence>MTAAPLSAAPLSAAPLRATSLLVVGSGVAGLYAALTAATRGLEVTLLTKDNLENSNSWFAQGGLTAVGPSGVSRGDSVASHVADTLTAGARLNDAAAVGAMCSAAWGHVERLVEAGAVFDSDADGGYALGLEAAHAHARILHAGGDATGKALASALIDACLRQEAAGALRIRERAFATELLAGDAADPERITGVRVLNADGTTEELTADAVLLATGGIGNLFAATTNPHGATGDGAALAYRAGALLVDSEFVQFHPTLVSPGGFMVSEAVRGEGAVLLDQHGRRFMPDVHTDAELAPRDVVARAIHAVNAAGGQAYLDATGVDAARGPGFLAWRFPSITAALAKLGHDLAAAPVPVTEAAHYWMGGVFTDRLGRTTLPGLYAAGETACTGVHGANRLASNSLLEALVFAWSAVVNLPAAGAENGIVDTGSITSHVLTAEPAAPTAATGSTPVDLPTLQRLATGHLGVERTGADLEHALRQLSLWYIEGDDRAAHELRNLLTLARVMATAARARENSIGAHFRLDAPWQPEPANGTLPRHGFRQANASNANAATSQLVSSNIGS</sequence>
<keyword evidence="7 13" id="KW-0662">Pyridine nucleotide biosynthesis</keyword>
<dbReference type="EMBL" id="JAGIOF010000001">
    <property type="protein sequence ID" value="MBP2385499.1"/>
    <property type="molecule type" value="Genomic_DNA"/>
</dbReference>
<evidence type="ECO:0000256" key="2">
    <source>
        <dbReference type="ARBA" id="ARBA00004950"/>
    </source>
</evidence>
<dbReference type="NCBIfam" id="TIGR00551">
    <property type="entry name" value="nadB"/>
    <property type="match status" value="1"/>
</dbReference>
<dbReference type="GO" id="GO:0008734">
    <property type="term" value="F:L-aspartate oxidase activity"/>
    <property type="evidence" value="ECO:0007669"/>
    <property type="project" value="UniProtKB-EC"/>
</dbReference>
<comment type="subcellular location">
    <subcellularLocation>
        <location evidence="13">Cytoplasm</location>
    </subcellularLocation>
</comment>
<evidence type="ECO:0000256" key="13">
    <source>
        <dbReference type="RuleBase" id="RU362049"/>
    </source>
</evidence>
<evidence type="ECO:0000256" key="5">
    <source>
        <dbReference type="ARBA" id="ARBA00021901"/>
    </source>
</evidence>
<evidence type="ECO:0000313" key="17">
    <source>
        <dbReference type="Proteomes" id="UP001296993"/>
    </source>
</evidence>
<evidence type="ECO:0000256" key="4">
    <source>
        <dbReference type="ARBA" id="ARBA00012173"/>
    </source>
</evidence>
<evidence type="ECO:0000313" key="16">
    <source>
        <dbReference type="EMBL" id="MBP2385499.1"/>
    </source>
</evidence>
<evidence type="ECO:0000256" key="10">
    <source>
        <dbReference type="ARBA" id="ARBA00029426"/>
    </source>
</evidence>
<keyword evidence="6 13" id="KW-0285">Flavoprotein</keyword>
<dbReference type="Gene3D" id="1.20.58.100">
    <property type="entry name" value="Fumarate reductase/succinate dehydrogenase flavoprotein-like, C-terminal domain"/>
    <property type="match status" value="1"/>
</dbReference>
<comment type="function">
    <text evidence="10">Catalyzes the oxidation of L-aspartate to iminoaspartate, the first step in the de novo biosynthesis of NAD(+).</text>
</comment>
<evidence type="ECO:0000256" key="7">
    <source>
        <dbReference type="ARBA" id="ARBA00022642"/>
    </source>
</evidence>
<dbReference type="InterPro" id="IPR037099">
    <property type="entry name" value="Fum_R/Succ_DH_flav-like_C_sf"/>
</dbReference>
<keyword evidence="8 13" id="KW-0274">FAD</keyword>
<dbReference type="PRINTS" id="PR00368">
    <property type="entry name" value="FADPNR"/>
</dbReference>
<comment type="pathway">
    <text evidence="2 13">Cofactor biosynthesis; NAD(+) biosynthesis; iminoaspartate from L-aspartate (oxidase route): step 1/1.</text>
</comment>
<dbReference type="PANTHER" id="PTHR42716">
    <property type="entry name" value="L-ASPARTATE OXIDASE"/>
    <property type="match status" value="1"/>
</dbReference>
<dbReference type="SUPFAM" id="SSF51905">
    <property type="entry name" value="FAD/NAD(P)-binding domain"/>
    <property type="match status" value="1"/>
</dbReference>
<accession>A0ABS4XAK7</accession>
<evidence type="ECO:0000256" key="1">
    <source>
        <dbReference type="ARBA" id="ARBA00001974"/>
    </source>
</evidence>
<reference evidence="16 17" key="1">
    <citation type="submission" date="2021-03" db="EMBL/GenBank/DDBJ databases">
        <title>Sequencing the genomes of 1000 actinobacteria strains.</title>
        <authorList>
            <person name="Klenk H.-P."/>
        </authorList>
    </citation>
    <scope>NUCLEOTIDE SEQUENCE [LARGE SCALE GENOMIC DNA]</scope>
    <source>
        <strain evidence="16 17">DSM 15797</strain>
    </source>
</reference>
<dbReference type="InterPro" id="IPR005288">
    <property type="entry name" value="NadB"/>
</dbReference>
<comment type="caution">
    <text evidence="16">The sequence shown here is derived from an EMBL/GenBank/DDBJ whole genome shotgun (WGS) entry which is preliminary data.</text>
</comment>
<dbReference type="InterPro" id="IPR003953">
    <property type="entry name" value="FAD-dep_OxRdtase_2_FAD-bd"/>
</dbReference>
<feature type="domain" description="FAD-dependent oxidoreductase 2 FAD-binding" evidence="14">
    <location>
        <begin position="21"/>
        <end position="402"/>
    </location>
</feature>
<evidence type="ECO:0000256" key="12">
    <source>
        <dbReference type="NCBIfam" id="TIGR00551"/>
    </source>
</evidence>
<evidence type="ECO:0000256" key="6">
    <source>
        <dbReference type="ARBA" id="ARBA00022630"/>
    </source>
</evidence>
<evidence type="ECO:0000259" key="14">
    <source>
        <dbReference type="Pfam" id="PF00890"/>
    </source>
</evidence>
<dbReference type="InterPro" id="IPR036188">
    <property type="entry name" value="FAD/NAD-bd_sf"/>
</dbReference>
<comment type="similarity">
    <text evidence="3 13">Belongs to the FAD-dependent oxidoreductase 2 family. NadB subfamily.</text>
</comment>